<gene>
    <name evidence="2" type="ORF">K504DRAFT_468248</name>
</gene>
<keyword evidence="1" id="KW-0472">Membrane</keyword>
<keyword evidence="1" id="KW-0812">Transmembrane</keyword>
<reference evidence="2" key="1">
    <citation type="journal article" date="2020" name="Stud. Mycol.">
        <title>101 Dothideomycetes genomes: a test case for predicting lifestyles and emergence of pathogens.</title>
        <authorList>
            <person name="Haridas S."/>
            <person name="Albert R."/>
            <person name="Binder M."/>
            <person name="Bloem J."/>
            <person name="Labutti K."/>
            <person name="Salamov A."/>
            <person name="Andreopoulos B."/>
            <person name="Baker S."/>
            <person name="Barry K."/>
            <person name="Bills G."/>
            <person name="Bluhm B."/>
            <person name="Cannon C."/>
            <person name="Castanera R."/>
            <person name="Culley D."/>
            <person name="Daum C."/>
            <person name="Ezra D."/>
            <person name="Gonzalez J."/>
            <person name="Henrissat B."/>
            <person name="Kuo A."/>
            <person name="Liang C."/>
            <person name="Lipzen A."/>
            <person name="Lutzoni F."/>
            <person name="Magnuson J."/>
            <person name="Mondo S."/>
            <person name="Nolan M."/>
            <person name="Ohm R."/>
            <person name="Pangilinan J."/>
            <person name="Park H.-J."/>
            <person name="Ramirez L."/>
            <person name="Alfaro M."/>
            <person name="Sun H."/>
            <person name="Tritt A."/>
            <person name="Yoshinaga Y."/>
            <person name="Zwiers L.-H."/>
            <person name="Turgeon B."/>
            <person name="Goodwin S."/>
            <person name="Spatafora J."/>
            <person name="Crous P."/>
            <person name="Grigoriev I."/>
        </authorList>
    </citation>
    <scope>NUCLEOTIDE SEQUENCE</scope>
    <source>
        <strain evidence="2">CBS 279.74</strain>
    </source>
</reference>
<accession>A0A6G1K8C9</accession>
<keyword evidence="3" id="KW-1185">Reference proteome</keyword>
<proteinExistence type="predicted"/>
<feature type="transmembrane region" description="Helical" evidence="1">
    <location>
        <begin position="46"/>
        <end position="63"/>
    </location>
</feature>
<evidence type="ECO:0000256" key="1">
    <source>
        <dbReference type="SAM" id="Phobius"/>
    </source>
</evidence>
<dbReference type="EMBL" id="MU005771">
    <property type="protein sequence ID" value="KAF2709030.1"/>
    <property type="molecule type" value="Genomic_DNA"/>
</dbReference>
<organism evidence="2 3">
    <name type="scientific">Pleomassaria siparia CBS 279.74</name>
    <dbReference type="NCBI Taxonomy" id="1314801"/>
    <lineage>
        <taxon>Eukaryota</taxon>
        <taxon>Fungi</taxon>
        <taxon>Dikarya</taxon>
        <taxon>Ascomycota</taxon>
        <taxon>Pezizomycotina</taxon>
        <taxon>Dothideomycetes</taxon>
        <taxon>Pleosporomycetidae</taxon>
        <taxon>Pleosporales</taxon>
        <taxon>Pleomassariaceae</taxon>
        <taxon>Pleomassaria</taxon>
    </lineage>
</organism>
<keyword evidence="1" id="KW-1133">Transmembrane helix</keyword>
<dbReference type="Proteomes" id="UP000799428">
    <property type="component" value="Unassembled WGS sequence"/>
</dbReference>
<dbReference type="AlphaFoldDB" id="A0A6G1K8C9"/>
<sequence length="89" mass="10376">MASRDDSDAMIRILSPVPLRRNTAPHFRHRGCHIKRIQARRLIRDLNNPVVVVIIGIMMKVIFIEYIIVMMLCVYVCSSGAYTVYLMRR</sequence>
<name>A0A6G1K8C9_9PLEO</name>
<protein>
    <submittedName>
        <fullName evidence="2">Uncharacterized protein</fullName>
    </submittedName>
</protein>
<evidence type="ECO:0000313" key="2">
    <source>
        <dbReference type="EMBL" id="KAF2709030.1"/>
    </source>
</evidence>
<feature type="transmembrane region" description="Helical" evidence="1">
    <location>
        <begin position="69"/>
        <end position="87"/>
    </location>
</feature>
<evidence type="ECO:0000313" key="3">
    <source>
        <dbReference type="Proteomes" id="UP000799428"/>
    </source>
</evidence>